<accession>A0A847UBD8</accession>
<proteinExistence type="predicted"/>
<keyword evidence="1" id="KW-0489">Methyltransferase</keyword>
<name>A0A847UBD8_9EURY</name>
<dbReference type="SUPFAM" id="SSF53335">
    <property type="entry name" value="S-adenosyl-L-methionine-dependent methyltransferases"/>
    <property type="match status" value="1"/>
</dbReference>
<organism evidence="1 2">
    <name type="scientific">Halomicrobium mukohataei</name>
    <dbReference type="NCBI Taxonomy" id="57705"/>
    <lineage>
        <taxon>Archaea</taxon>
        <taxon>Methanobacteriati</taxon>
        <taxon>Methanobacteriota</taxon>
        <taxon>Stenosarchaea group</taxon>
        <taxon>Halobacteria</taxon>
        <taxon>Halobacteriales</taxon>
        <taxon>Haloarculaceae</taxon>
        <taxon>Halomicrobium</taxon>
    </lineage>
</organism>
<dbReference type="InterPro" id="IPR029063">
    <property type="entry name" value="SAM-dependent_MTases_sf"/>
</dbReference>
<dbReference type="Proteomes" id="UP000608662">
    <property type="component" value="Unassembled WGS sequence"/>
</dbReference>
<reference evidence="1" key="1">
    <citation type="submission" date="2019-12" db="EMBL/GenBank/DDBJ databases">
        <title>Whole-genome sequence of Halomicrobium mukohataei pws1.</title>
        <authorList>
            <person name="Verma D.K."/>
            <person name="Gopal K."/>
            <person name="Prasad E.S."/>
        </authorList>
    </citation>
    <scope>NUCLEOTIDE SEQUENCE</scope>
    <source>
        <strain evidence="1">Pws1</strain>
    </source>
</reference>
<dbReference type="GO" id="GO:0008168">
    <property type="term" value="F:methyltransferase activity"/>
    <property type="evidence" value="ECO:0007669"/>
    <property type="project" value="UniProtKB-KW"/>
</dbReference>
<evidence type="ECO:0000313" key="1">
    <source>
        <dbReference type="EMBL" id="NLV09547.1"/>
    </source>
</evidence>
<dbReference type="Gene3D" id="3.40.50.150">
    <property type="entry name" value="Vaccinia Virus protein VP39"/>
    <property type="match status" value="1"/>
</dbReference>
<keyword evidence="1" id="KW-0808">Transferase</keyword>
<comment type="caution">
    <text evidence="1">The sequence shown here is derived from an EMBL/GenBank/DDBJ whole genome shotgun (WGS) entry which is preliminary data.</text>
</comment>
<dbReference type="AlphaFoldDB" id="A0A847UBD8"/>
<dbReference type="GO" id="GO:0032259">
    <property type="term" value="P:methylation"/>
    <property type="evidence" value="ECO:0007669"/>
    <property type="project" value="UniProtKB-KW"/>
</dbReference>
<sequence length="279" mass="30612">MDHATPRYLHAKESVDERARSGRVRDRLLAALPDDPQIVDLGCGTGVTVSNLRRWGVDRGRYRGIDTAAPIVTHARAVRPEICRQTGATVSRDASGWTADGLDCRFRVGEALASADEQFQDGADVVVAQAFLDLVDLDDALAAVRRALAPSGLLYAPITFDGVTCFQPDHPDDEAVQRAYHAAIDTQPGRDSRAGRHLLDRLRDRAVLAVDSADWIVRPRDGTYPADERYFLSQILSFVADALAESAVDGTDWLTTRRAQLEAGALTYVAHQYDFLARL</sequence>
<dbReference type="OrthoDB" id="338984at2157"/>
<dbReference type="EMBL" id="WOYG01000001">
    <property type="protein sequence ID" value="NLV09547.1"/>
    <property type="molecule type" value="Genomic_DNA"/>
</dbReference>
<protein>
    <submittedName>
        <fullName evidence="1">Methyltransferase domain-containing protein</fullName>
    </submittedName>
</protein>
<gene>
    <name evidence="1" type="ORF">GOC74_06355</name>
</gene>
<evidence type="ECO:0000313" key="2">
    <source>
        <dbReference type="Proteomes" id="UP000608662"/>
    </source>
</evidence>
<dbReference type="Pfam" id="PF13489">
    <property type="entry name" value="Methyltransf_23"/>
    <property type="match status" value="1"/>
</dbReference>